<dbReference type="AlphaFoldDB" id="A0A072P246"/>
<dbReference type="GO" id="GO:0005811">
    <property type="term" value="C:lipid droplet"/>
    <property type="evidence" value="ECO:0007669"/>
    <property type="project" value="TreeGrafter"/>
</dbReference>
<dbReference type="GO" id="GO:0005739">
    <property type="term" value="C:mitochondrion"/>
    <property type="evidence" value="ECO:0007669"/>
    <property type="project" value="TreeGrafter"/>
</dbReference>
<dbReference type="PANTHER" id="PTHR12286:SF5">
    <property type="entry name" value="SACCHAROPINE DEHYDROGENASE-LIKE OXIDOREDUCTASE"/>
    <property type="match status" value="1"/>
</dbReference>
<accession>A0A072P246</accession>
<dbReference type="GO" id="GO:0009247">
    <property type="term" value="P:glycolipid biosynthetic process"/>
    <property type="evidence" value="ECO:0007669"/>
    <property type="project" value="TreeGrafter"/>
</dbReference>
<feature type="transmembrane region" description="Helical" evidence="2">
    <location>
        <begin position="270"/>
        <end position="288"/>
    </location>
</feature>
<dbReference type="OrthoDB" id="10268090at2759"/>
<dbReference type="VEuPathDB" id="FungiDB:A1O9_10153"/>
<evidence type="ECO:0000259" key="3">
    <source>
        <dbReference type="Pfam" id="PF03435"/>
    </source>
</evidence>
<feature type="domain" description="Saccharopine dehydrogenase NADP binding" evidence="3">
    <location>
        <begin position="10"/>
        <end position="128"/>
    </location>
</feature>
<evidence type="ECO:0000313" key="5">
    <source>
        <dbReference type="Proteomes" id="UP000027920"/>
    </source>
</evidence>
<dbReference type="Proteomes" id="UP000027920">
    <property type="component" value="Unassembled WGS sequence"/>
</dbReference>
<dbReference type="Gene3D" id="3.40.50.720">
    <property type="entry name" value="NAD(P)-binding Rossmann-like Domain"/>
    <property type="match status" value="1"/>
</dbReference>
<dbReference type="EMBL" id="AMGV01000012">
    <property type="protein sequence ID" value="KEF53752.1"/>
    <property type="molecule type" value="Genomic_DNA"/>
</dbReference>
<evidence type="ECO:0000256" key="2">
    <source>
        <dbReference type="SAM" id="Phobius"/>
    </source>
</evidence>
<gene>
    <name evidence="4" type="ORF">A1O9_10153</name>
</gene>
<dbReference type="GeneID" id="25285058"/>
<dbReference type="GO" id="GO:0005886">
    <property type="term" value="C:plasma membrane"/>
    <property type="evidence" value="ECO:0007669"/>
    <property type="project" value="TreeGrafter"/>
</dbReference>
<evidence type="ECO:0000313" key="4">
    <source>
        <dbReference type="EMBL" id="KEF53752.1"/>
    </source>
</evidence>
<comment type="caution">
    <text evidence="4">The sequence shown here is derived from an EMBL/GenBank/DDBJ whole genome shotgun (WGS) entry which is preliminary data.</text>
</comment>
<organism evidence="4 5">
    <name type="scientific">Exophiala aquamarina CBS 119918</name>
    <dbReference type="NCBI Taxonomy" id="1182545"/>
    <lineage>
        <taxon>Eukaryota</taxon>
        <taxon>Fungi</taxon>
        <taxon>Dikarya</taxon>
        <taxon>Ascomycota</taxon>
        <taxon>Pezizomycotina</taxon>
        <taxon>Eurotiomycetes</taxon>
        <taxon>Chaetothyriomycetidae</taxon>
        <taxon>Chaetothyriales</taxon>
        <taxon>Herpotrichiellaceae</taxon>
        <taxon>Exophiala</taxon>
    </lineage>
</organism>
<keyword evidence="2" id="KW-1133">Transmembrane helix</keyword>
<sequence>MSQKPRQYDVAVLGATGFTAAFVAQIIATTFPSGTRWTIAARDPIKLAQLRGRLGQLNPKGPVPGIEFAQNTKVLLNAIGPYTTYGGLILEACASTGTSYLDFSTETPWIEEMILKYHARAKTNRAIIIPAIGNSSSPSALIAYLLASQYPKYHGTDAQEIVSAFGMKINGMSGGSLASVTAVVARYGIRHFWSPNPYRLCSKMDKGTCRVIKPFFGYSNDPTLGHLATSFGAPGNEAIVYRSTQLQASVYSPHITYHEFMPVSSSTQAFIIHFLTKLGILLLAIWPFRVLVNKLKPESGSGPCPETTKDEKLEIKAVARGKDGKELKAEYVFNEPMYYHSAILGTAAVAVLLDLWKSQGGHTPGGQDPALDDLYGILTPSCLGMPFVEKLREAGVTLKVLD</sequence>
<protein>
    <recommendedName>
        <fullName evidence="3">Saccharopine dehydrogenase NADP binding domain-containing protein</fullName>
    </recommendedName>
</protein>
<dbReference type="InterPro" id="IPR005097">
    <property type="entry name" value="Sacchrp_dh_NADP-bd"/>
</dbReference>
<dbReference type="InterPro" id="IPR051276">
    <property type="entry name" value="Saccharopine_DH-like_oxidrdct"/>
</dbReference>
<dbReference type="SUPFAM" id="SSF51735">
    <property type="entry name" value="NAD(P)-binding Rossmann-fold domains"/>
    <property type="match status" value="1"/>
</dbReference>
<proteinExistence type="inferred from homology"/>
<keyword evidence="5" id="KW-1185">Reference proteome</keyword>
<dbReference type="InterPro" id="IPR036291">
    <property type="entry name" value="NAD(P)-bd_dom_sf"/>
</dbReference>
<dbReference type="RefSeq" id="XP_013256342.1">
    <property type="nucleotide sequence ID" value="XM_013400888.1"/>
</dbReference>
<dbReference type="Pfam" id="PF03435">
    <property type="entry name" value="Sacchrp_dh_NADP"/>
    <property type="match status" value="1"/>
</dbReference>
<reference evidence="4 5" key="1">
    <citation type="submission" date="2013-03" db="EMBL/GenBank/DDBJ databases">
        <title>The Genome Sequence of Exophiala aquamarina CBS 119918.</title>
        <authorList>
            <consortium name="The Broad Institute Genomics Platform"/>
            <person name="Cuomo C."/>
            <person name="de Hoog S."/>
            <person name="Gorbushina A."/>
            <person name="Walker B."/>
            <person name="Young S.K."/>
            <person name="Zeng Q."/>
            <person name="Gargeya S."/>
            <person name="Fitzgerald M."/>
            <person name="Haas B."/>
            <person name="Abouelleil A."/>
            <person name="Allen A.W."/>
            <person name="Alvarado L."/>
            <person name="Arachchi H.M."/>
            <person name="Berlin A.M."/>
            <person name="Chapman S.B."/>
            <person name="Gainer-Dewar J."/>
            <person name="Goldberg J."/>
            <person name="Griggs A."/>
            <person name="Gujja S."/>
            <person name="Hansen M."/>
            <person name="Howarth C."/>
            <person name="Imamovic A."/>
            <person name="Ireland A."/>
            <person name="Larimer J."/>
            <person name="McCowan C."/>
            <person name="Murphy C."/>
            <person name="Pearson M."/>
            <person name="Poon T.W."/>
            <person name="Priest M."/>
            <person name="Roberts A."/>
            <person name="Saif S."/>
            <person name="Shea T."/>
            <person name="Sisk P."/>
            <person name="Sykes S."/>
            <person name="Wortman J."/>
            <person name="Nusbaum C."/>
            <person name="Birren B."/>
        </authorList>
    </citation>
    <scope>NUCLEOTIDE SEQUENCE [LARGE SCALE GENOMIC DNA]</scope>
    <source>
        <strain evidence="4 5">CBS 119918</strain>
    </source>
</reference>
<name>A0A072P246_9EURO</name>
<keyword evidence="2" id="KW-0472">Membrane</keyword>
<dbReference type="PANTHER" id="PTHR12286">
    <property type="entry name" value="SACCHAROPINE DEHYDROGENASE-LIKE OXIDOREDUCTASE"/>
    <property type="match status" value="1"/>
</dbReference>
<comment type="similarity">
    <text evidence="1">Belongs to the saccharopine dehydrogenase family.</text>
</comment>
<keyword evidence="2" id="KW-0812">Transmembrane</keyword>
<dbReference type="HOGENOM" id="CLU_031002_0_1_1"/>
<evidence type="ECO:0000256" key="1">
    <source>
        <dbReference type="ARBA" id="ARBA00038048"/>
    </source>
</evidence>